<evidence type="ECO:0000256" key="1">
    <source>
        <dbReference type="SAM" id="MobiDB-lite"/>
    </source>
</evidence>
<keyword evidence="3" id="KW-1185">Reference proteome</keyword>
<reference evidence="2" key="2">
    <citation type="submission" date="2021-01" db="UniProtKB">
        <authorList>
            <consortium name="EnsemblMetazoa"/>
        </authorList>
    </citation>
    <scope>IDENTIFICATION</scope>
</reference>
<proteinExistence type="predicted"/>
<name>A0A7M7P2P0_STRPU</name>
<dbReference type="RefSeq" id="XP_030845264.1">
    <property type="nucleotide sequence ID" value="XM_030989404.1"/>
</dbReference>
<feature type="compositionally biased region" description="Basic and acidic residues" evidence="1">
    <location>
        <begin position="152"/>
        <end position="162"/>
    </location>
</feature>
<dbReference type="GeneID" id="756469"/>
<dbReference type="InParanoid" id="A0A7M7P2P0"/>
<feature type="compositionally biased region" description="Acidic residues" evidence="1">
    <location>
        <begin position="120"/>
        <end position="130"/>
    </location>
</feature>
<accession>A0A7M7P2P0</accession>
<dbReference type="Proteomes" id="UP000007110">
    <property type="component" value="Unassembled WGS sequence"/>
</dbReference>
<feature type="region of interest" description="Disordered" evidence="1">
    <location>
        <begin position="87"/>
        <end position="162"/>
    </location>
</feature>
<sequence>MHFSAGYTTSYAYNEMDKDTEEDKDISSQFESSDGPELTIPGEQTKLDTVRRVSTGMYLTASETLGYGLDSVKRAASGIGSGITRAGQNVADKMQKSPKIPKAMRKRAEVDDMSMNMISDDSDDDLDDDEKLMMPKKSVKETLMRKKRLDSKKKESKLGETW</sequence>
<feature type="compositionally biased region" description="Polar residues" evidence="1">
    <location>
        <begin position="1"/>
        <end position="12"/>
    </location>
</feature>
<organism evidence="2 3">
    <name type="scientific">Strongylocentrotus purpuratus</name>
    <name type="common">Purple sea urchin</name>
    <dbReference type="NCBI Taxonomy" id="7668"/>
    <lineage>
        <taxon>Eukaryota</taxon>
        <taxon>Metazoa</taxon>
        <taxon>Echinodermata</taxon>
        <taxon>Eleutherozoa</taxon>
        <taxon>Echinozoa</taxon>
        <taxon>Echinoidea</taxon>
        <taxon>Euechinoidea</taxon>
        <taxon>Echinacea</taxon>
        <taxon>Camarodonta</taxon>
        <taxon>Echinidea</taxon>
        <taxon>Strongylocentrotidae</taxon>
        <taxon>Strongylocentrotus</taxon>
    </lineage>
</organism>
<reference evidence="3" key="1">
    <citation type="submission" date="2015-02" db="EMBL/GenBank/DDBJ databases">
        <title>Genome sequencing for Strongylocentrotus purpuratus.</title>
        <authorList>
            <person name="Murali S."/>
            <person name="Liu Y."/>
            <person name="Vee V."/>
            <person name="English A."/>
            <person name="Wang M."/>
            <person name="Skinner E."/>
            <person name="Han Y."/>
            <person name="Muzny D.M."/>
            <person name="Worley K.C."/>
            <person name="Gibbs R.A."/>
        </authorList>
    </citation>
    <scope>NUCLEOTIDE SEQUENCE</scope>
</reference>
<evidence type="ECO:0000313" key="2">
    <source>
        <dbReference type="EnsemblMetazoa" id="XP_030845264"/>
    </source>
</evidence>
<dbReference type="OrthoDB" id="10415362at2759"/>
<dbReference type="KEGG" id="spu:756469"/>
<feature type="region of interest" description="Disordered" evidence="1">
    <location>
        <begin position="1"/>
        <end position="41"/>
    </location>
</feature>
<evidence type="ECO:0000313" key="3">
    <source>
        <dbReference type="Proteomes" id="UP000007110"/>
    </source>
</evidence>
<dbReference type="OMA" id="DEMLMMP"/>
<dbReference type="EnsemblMetazoa" id="XM_030989404">
    <property type="protein sequence ID" value="XP_030845264"/>
    <property type="gene ID" value="LOC756469"/>
</dbReference>
<protein>
    <submittedName>
        <fullName evidence="2">Uncharacterized protein</fullName>
    </submittedName>
</protein>
<dbReference type="AlphaFoldDB" id="A0A7M7P2P0"/>